<dbReference type="InterPro" id="IPR017972">
    <property type="entry name" value="Cyt_P450_CS"/>
</dbReference>
<name>A0A6J6CS59_9ZZZZ</name>
<gene>
    <name evidence="2" type="ORF">UFOPK1493_01225</name>
</gene>
<dbReference type="InterPro" id="IPR002397">
    <property type="entry name" value="Cyt_P450_B"/>
</dbReference>
<dbReference type="EMBL" id="CAEZSR010000034">
    <property type="protein sequence ID" value="CAB4553249.1"/>
    <property type="molecule type" value="Genomic_DNA"/>
</dbReference>
<dbReference type="PRINTS" id="PR00359">
    <property type="entry name" value="BP450"/>
</dbReference>
<dbReference type="CDD" id="cd00302">
    <property type="entry name" value="cytochrome_P450"/>
    <property type="match status" value="1"/>
</dbReference>
<proteinExistence type="inferred from homology"/>
<dbReference type="AlphaFoldDB" id="A0A6J6CS59"/>
<dbReference type="InterPro" id="IPR001128">
    <property type="entry name" value="Cyt_P450"/>
</dbReference>
<evidence type="ECO:0000256" key="1">
    <source>
        <dbReference type="ARBA" id="ARBA00010617"/>
    </source>
</evidence>
<dbReference type="GO" id="GO:0016705">
    <property type="term" value="F:oxidoreductase activity, acting on paired donors, with incorporation or reduction of molecular oxygen"/>
    <property type="evidence" value="ECO:0007669"/>
    <property type="project" value="InterPro"/>
</dbReference>
<dbReference type="GO" id="GO:0005506">
    <property type="term" value="F:iron ion binding"/>
    <property type="evidence" value="ECO:0007669"/>
    <property type="project" value="InterPro"/>
</dbReference>
<dbReference type="InterPro" id="IPR036396">
    <property type="entry name" value="Cyt_P450_sf"/>
</dbReference>
<dbReference type="Pfam" id="PF00067">
    <property type="entry name" value="p450"/>
    <property type="match status" value="1"/>
</dbReference>
<organism evidence="2">
    <name type="scientific">freshwater metagenome</name>
    <dbReference type="NCBI Taxonomy" id="449393"/>
    <lineage>
        <taxon>unclassified sequences</taxon>
        <taxon>metagenomes</taxon>
        <taxon>ecological metagenomes</taxon>
    </lineage>
</organism>
<accession>A0A6J6CS59</accession>
<dbReference type="PANTHER" id="PTHR46696">
    <property type="entry name" value="P450, PUTATIVE (EUROFUNG)-RELATED"/>
    <property type="match status" value="1"/>
</dbReference>
<dbReference type="PANTHER" id="PTHR46696:SF1">
    <property type="entry name" value="CYTOCHROME P450 YJIB-RELATED"/>
    <property type="match status" value="1"/>
</dbReference>
<dbReference type="GO" id="GO:0020037">
    <property type="term" value="F:heme binding"/>
    <property type="evidence" value="ECO:0007669"/>
    <property type="project" value="InterPro"/>
</dbReference>
<evidence type="ECO:0000313" key="2">
    <source>
        <dbReference type="EMBL" id="CAB4553249.1"/>
    </source>
</evidence>
<protein>
    <submittedName>
        <fullName evidence="2">Unannotated protein</fullName>
    </submittedName>
</protein>
<dbReference type="Gene3D" id="1.10.630.10">
    <property type="entry name" value="Cytochrome P450"/>
    <property type="match status" value="1"/>
</dbReference>
<dbReference type="PROSITE" id="PS00086">
    <property type="entry name" value="CYTOCHROME_P450"/>
    <property type="match status" value="1"/>
</dbReference>
<dbReference type="SUPFAM" id="SSF48264">
    <property type="entry name" value="Cytochrome P450"/>
    <property type="match status" value="1"/>
</dbReference>
<comment type="similarity">
    <text evidence="1">Belongs to the cytochrome P450 family.</text>
</comment>
<reference evidence="2" key="1">
    <citation type="submission" date="2020-05" db="EMBL/GenBank/DDBJ databases">
        <authorList>
            <person name="Chiriac C."/>
            <person name="Salcher M."/>
            <person name="Ghai R."/>
            <person name="Kavagutti S V."/>
        </authorList>
    </citation>
    <scope>NUCLEOTIDE SEQUENCE</scope>
</reference>
<sequence>MIVLTTYADARDSFRHKDLRQALYDEGEHLMHGVVVNLHGPEHLARRRLENRLFRRDTFAFYETEVIPSIVRGVIEPSLAAGRGELLALARRTMMMLALDVAGVDRPTGTDAEVDRLYELMDRLARASTVGHATGDKTAIVADGDHALERFEAEFFAASLTRRRALVDAVERGEADEETLPRDVLTTLLRNQDRLDLPYATLLREVAYFPWVGSHSTSHQFVHAMHHVLDWLDSPPAGAPPVTAEQLVDDPALLQRFVHESLRLHPASPVSLRRALADVTLRSGVVAAAGSTVSISVHDANRDREVFGTDADEFRPFRSLPDGVAPWGLSFGHGLHACLGQELAGGLEAVPGAIEHHLLGSITVMARVALAAGARRDPDDAPVRDTTTTRQVFARYPVLFGPAQPT</sequence>
<dbReference type="GO" id="GO:0004497">
    <property type="term" value="F:monooxygenase activity"/>
    <property type="evidence" value="ECO:0007669"/>
    <property type="project" value="InterPro"/>
</dbReference>